<dbReference type="Proteomes" id="UP000029120">
    <property type="component" value="Chromosome 8"/>
</dbReference>
<keyword evidence="2" id="KW-1185">Reference proteome</keyword>
<protein>
    <submittedName>
        <fullName evidence="1">Uncharacterized protein</fullName>
    </submittedName>
</protein>
<organism evidence="1 2">
    <name type="scientific">Arabis alpina</name>
    <name type="common">Alpine rock-cress</name>
    <dbReference type="NCBI Taxonomy" id="50452"/>
    <lineage>
        <taxon>Eukaryota</taxon>
        <taxon>Viridiplantae</taxon>
        <taxon>Streptophyta</taxon>
        <taxon>Embryophyta</taxon>
        <taxon>Tracheophyta</taxon>
        <taxon>Spermatophyta</taxon>
        <taxon>Magnoliopsida</taxon>
        <taxon>eudicotyledons</taxon>
        <taxon>Gunneridae</taxon>
        <taxon>Pentapetalae</taxon>
        <taxon>rosids</taxon>
        <taxon>malvids</taxon>
        <taxon>Brassicales</taxon>
        <taxon>Brassicaceae</taxon>
        <taxon>Arabideae</taxon>
        <taxon>Arabis</taxon>
    </lineage>
</organism>
<dbReference type="EMBL" id="CM002876">
    <property type="protein sequence ID" value="KFK26134.1"/>
    <property type="molecule type" value="Genomic_DNA"/>
</dbReference>
<sequence length="36" mass="4118">MTATEVDGRIMDRRSLVNFGQGCCNVFMHTCCFPNY</sequence>
<evidence type="ECO:0000313" key="2">
    <source>
        <dbReference type="Proteomes" id="UP000029120"/>
    </source>
</evidence>
<dbReference type="Gramene" id="KFK26134">
    <property type="protein sequence ID" value="KFK26134"/>
    <property type="gene ID" value="AALP_AA8G208000"/>
</dbReference>
<reference evidence="2" key="1">
    <citation type="journal article" date="2015" name="Nat. Plants">
        <title>Genome expansion of Arabis alpina linked with retrotransposition and reduced symmetric DNA methylation.</title>
        <authorList>
            <person name="Willing E.M."/>
            <person name="Rawat V."/>
            <person name="Mandakova T."/>
            <person name="Maumus F."/>
            <person name="James G.V."/>
            <person name="Nordstroem K.J."/>
            <person name="Becker C."/>
            <person name="Warthmann N."/>
            <person name="Chica C."/>
            <person name="Szarzynska B."/>
            <person name="Zytnicki M."/>
            <person name="Albani M.C."/>
            <person name="Kiefer C."/>
            <person name="Bergonzi S."/>
            <person name="Castaings L."/>
            <person name="Mateos J.L."/>
            <person name="Berns M.C."/>
            <person name="Bujdoso N."/>
            <person name="Piofczyk T."/>
            <person name="de Lorenzo L."/>
            <person name="Barrero-Sicilia C."/>
            <person name="Mateos I."/>
            <person name="Piednoel M."/>
            <person name="Hagmann J."/>
            <person name="Chen-Min-Tao R."/>
            <person name="Iglesias-Fernandez R."/>
            <person name="Schuster S.C."/>
            <person name="Alonso-Blanco C."/>
            <person name="Roudier F."/>
            <person name="Carbonero P."/>
            <person name="Paz-Ares J."/>
            <person name="Davis S.J."/>
            <person name="Pecinka A."/>
            <person name="Quesneville H."/>
            <person name="Colot V."/>
            <person name="Lysak M.A."/>
            <person name="Weigel D."/>
            <person name="Coupland G."/>
            <person name="Schneeberger K."/>
        </authorList>
    </citation>
    <scope>NUCLEOTIDE SEQUENCE [LARGE SCALE GENOMIC DNA]</scope>
    <source>
        <strain evidence="2">cv. Pajares</strain>
    </source>
</reference>
<evidence type="ECO:0000313" key="1">
    <source>
        <dbReference type="EMBL" id="KFK26134.1"/>
    </source>
</evidence>
<dbReference type="OrthoDB" id="1085777at2759"/>
<name>A0A087G8D2_ARAAL</name>
<accession>A0A087G8D2</accession>
<proteinExistence type="predicted"/>
<dbReference type="AlphaFoldDB" id="A0A087G8D2"/>
<gene>
    <name evidence="1" type="ordered locus">AALP_Aa8g208000</name>
</gene>